<evidence type="ECO:0000256" key="1">
    <source>
        <dbReference type="SAM" id="SignalP"/>
    </source>
</evidence>
<evidence type="ECO:0000313" key="2">
    <source>
        <dbReference type="EMBL" id="EYE95258.1"/>
    </source>
</evidence>
<dbReference type="EMBL" id="KK088422">
    <property type="protein sequence ID" value="EYE95258.1"/>
    <property type="molecule type" value="Genomic_DNA"/>
</dbReference>
<dbReference type="AlphaFoldDB" id="A0A017SE14"/>
<protein>
    <submittedName>
        <fullName evidence="2">Uncharacterized protein</fullName>
    </submittedName>
</protein>
<proteinExistence type="predicted"/>
<dbReference type="HOGENOM" id="CLU_050066_0_0_1"/>
<gene>
    <name evidence="2" type="ORF">EURHEDRAFT_412068</name>
</gene>
<evidence type="ECO:0000313" key="3">
    <source>
        <dbReference type="Proteomes" id="UP000019804"/>
    </source>
</evidence>
<dbReference type="Proteomes" id="UP000019804">
    <property type="component" value="Unassembled WGS sequence"/>
</dbReference>
<feature type="signal peptide" evidence="1">
    <location>
        <begin position="1"/>
        <end position="19"/>
    </location>
</feature>
<dbReference type="GeneID" id="63696932"/>
<keyword evidence="1" id="KW-0732">Signal</keyword>
<dbReference type="RefSeq" id="XP_040638946.1">
    <property type="nucleotide sequence ID" value="XM_040781808.1"/>
</dbReference>
<dbReference type="OrthoDB" id="4502470at2759"/>
<keyword evidence="3" id="KW-1185">Reference proteome</keyword>
<dbReference type="STRING" id="1388766.A0A017SE14"/>
<feature type="chain" id="PRO_5001499392" evidence="1">
    <location>
        <begin position="20"/>
        <end position="214"/>
    </location>
</feature>
<sequence length="214" mass="21988">MVKIAIFTALLATITVAQTTTPAPSTTILSIFEENNSLNAQVFSNMGGSIVNVDASSNQTIIAINCVQSLLAYCSFSSYVLPMTITSGPSTFAWSMSSTALSGSVYSIAGQSQNCAVIGSTQSANCLIYDNHWHLNISTTSLSSTSATVELSAAQITYDLLTVTAGIEKLSPDSTASVSSITVTGTATSSTDPGKNSSKAWIAGPDIGDVVGCT</sequence>
<reference evidence="3" key="1">
    <citation type="journal article" date="2014" name="Nat. Commun.">
        <title>Genomic adaptations of the halophilic Dead Sea filamentous fungus Eurotium rubrum.</title>
        <authorList>
            <person name="Kis-Papo T."/>
            <person name="Weig A.R."/>
            <person name="Riley R."/>
            <person name="Persoh D."/>
            <person name="Salamov A."/>
            <person name="Sun H."/>
            <person name="Lipzen A."/>
            <person name="Wasser S.P."/>
            <person name="Rambold G."/>
            <person name="Grigoriev I.V."/>
            <person name="Nevo E."/>
        </authorList>
    </citation>
    <scope>NUCLEOTIDE SEQUENCE [LARGE SCALE GENOMIC DNA]</scope>
    <source>
        <strain evidence="3">CBS 135680</strain>
    </source>
</reference>
<name>A0A017SE14_ASPRC</name>
<organism evidence="2 3">
    <name type="scientific">Aspergillus ruber (strain CBS 135680)</name>
    <dbReference type="NCBI Taxonomy" id="1388766"/>
    <lineage>
        <taxon>Eukaryota</taxon>
        <taxon>Fungi</taxon>
        <taxon>Dikarya</taxon>
        <taxon>Ascomycota</taxon>
        <taxon>Pezizomycotina</taxon>
        <taxon>Eurotiomycetes</taxon>
        <taxon>Eurotiomycetidae</taxon>
        <taxon>Eurotiales</taxon>
        <taxon>Aspergillaceae</taxon>
        <taxon>Aspergillus</taxon>
        <taxon>Aspergillus subgen. Aspergillus</taxon>
    </lineage>
</organism>
<accession>A0A017SE14</accession>